<protein>
    <submittedName>
        <fullName evidence="2">Uncharacterized protein</fullName>
    </submittedName>
</protein>
<reference evidence="2" key="1">
    <citation type="submission" date="2022-11" db="UniProtKB">
        <authorList>
            <consortium name="WormBaseParasite"/>
        </authorList>
    </citation>
    <scope>IDENTIFICATION</scope>
</reference>
<name>A0A915ED10_9BILA</name>
<dbReference type="WBParaSite" id="jg5370">
    <property type="protein sequence ID" value="jg5370"/>
    <property type="gene ID" value="jg5370"/>
</dbReference>
<organism evidence="1 2">
    <name type="scientific">Ditylenchus dipsaci</name>
    <dbReference type="NCBI Taxonomy" id="166011"/>
    <lineage>
        <taxon>Eukaryota</taxon>
        <taxon>Metazoa</taxon>
        <taxon>Ecdysozoa</taxon>
        <taxon>Nematoda</taxon>
        <taxon>Chromadorea</taxon>
        <taxon>Rhabditida</taxon>
        <taxon>Tylenchina</taxon>
        <taxon>Tylenchomorpha</taxon>
        <taxon>Sphaerularioidea</taxon>
        <taxon>Anguinidae</taxon>
        <taxon>Anguininae</taxon>
        <taxon>Ditylenchus</taxon>
    </lineage>
</organism>
<accession>A0A915ED10</accession>
<proteinExistence type="predicted"/>
<sequence>MTGRVANPISIVTLCRPFGCLPAVRRPAVSNRKAKKGRKQEQETVNESNLKIEYRNKKELLNEIDYSKYFVVDEKNEINIGCPEAVIRENQMEKLEIRKGFLLDPSGKKKKTFLNSTSEKGLNETIIIYLRHYKLRTYEEMGYMPH</sequence>
<keyword evidence="1" id="KW-1185">Reference proteome</keyword>
<evidence type="ECO:0000313" key="2">
    <source>
        <dbReference type="WBParaSite" id="jg5370"/>
    </source>
</evidence>
<evidence type="ECO:0000313" key="1">
    <source>
        <dbReference type="Proteomes" id="UP000887574"/>
    </source>
</evidence>
<dbReference type="AlphaFoldDB" id="A0A915ED10"/>
<dbReference type="Proteomes" id="UP000887574">
    <property type="component" value="Unplaced"/>
</dbReference>